<evidence type="ECO:0000259" key="5">
    <source>
        <dbReference type="Pfam" id="PF02826"/>
    </source>
</evidence>
<comment type="caution">
    <text evidence="6">The sequence shown here is derived from an EMBL/GenBank/DDBJ whole genome shotgun (WGS) entry which is preliminary data.</text>
</comment>
<feature type="domain" description="D-isomer specific 2-hydroxyacid dehydrogenase catalytic" evidence="4">
    <location>
        <begin position="13"/>
        <end position="320"/>
    </location>
</feature>
<dbReference type="SUPFAM" id="SSF52283">
    <property type="entry name" value="Formate/glycerate dehydrogenase catalytic domain-like"/>
    <property type="match status" value="1"/>
</dbReference>
<dbReference type="SUPFAM" id="SSF51735">
    <property type="entry name" value="NAD(P)-binding Rossmann-fold domains"/>
    <property type="match status" value="1"/>
</dbReference>
<dbReference type="PANTHER" id="PTHR10996:SF283">
    <property type="entry name" value="GLYOXYLATE_HYDROXYPYRUVATE REDUCTASE B"/>
    <property type="match status" value="1"/>
</dbReference>
<reference evidence="6 7" key="1">
    <citation type="submission" date="2024-04" db="EMBL/GenBank/DDBJ databases">
        <title>Draft genome sequence of Sessilibacter corallicola NBRC 116591.</title>
        <authorList>
            <person name="Miyakawa T."/>
            <person name="Kusuya Y."/>
            <person name="Miura T."/>
        </authorList>
    </citation>
    <scope>NUCLEOTIDE SEQUENCE [LARGE SCALE GENOMIC DNA]</scope>
    <source>
        <strain evidence="6 7">KU-00831-HH</strain>
    </source>
</reference>
<dbReference type="Pfam" id="PF00389">
    <property type="entry name" value="2-Hacid_dh"/>
    <property type="match status" value="1"/>
</dbReference>
<dbReference type="PANTHER" id="PTHR10996">
    <property type="entry name" value="2-HYDROXYACID DEHYDROGENASE-RELATED"/>
    <property type="match status" value="1"/>
</dbReference>
<dbReference type="RefSeq" id="WP_353301310.1">
    <property type="nucleotide sequence ID" value="NZ_BAABWN010000001.1"/>
</dbReference>
<evidence type="ECO:0000259" key="4">
    <source>
        <dbReference type="Pfam" id="PF00389"/>
    </source>
</evidence>
<evidence type="ECO:0000313" key="6">
    <source>
        <dbReference type="EMBL" id="GAA6166348.1"/>
    </source>
</evidence>
<dbReference type="InterPro" id="IPR050223">
    <property type="entry name" value="D-isomer_2-hydroxyacid_DH"/>
</dbReference>
<feature type="domain" description="D-isomer specific 2-hydroxyacid dehydrogenase NAD-binding" evidence="5">
    <location>
        <begin position="114"/>
        <end position="288"/>
    </location>
</feature>
<dbReference type="EMBL" id="BAABWN010000001">
    <property type="protein sequence ID" value="GAA6166348.1"/>
    <property type="molecule type" value="Genomic_DNA"/>
</dbReference>
<accession>A0ABQ0A3X1</accession>
<keyword evidence="7" id="KW-1185">Reference proteome</keyword>
<evidence type="ECO:0000256" key="3">
    <source>
        <dbReference type="RuleBase" id="RU003719"/>
    </source>
</evidence>
<organism evidence="6 7">
    <name type="scientific">Sessilibacter corallicola</name>
    <dbReference type="NCBI Taxonomy" id="2904075"/>
    <lineage>
        <taxon>Bacteria</taxon>
        <taxon>Pseudomonadati</taxon>
        <taxon>Pseudomonadota</taxon>
        <taxon>Gammaproteobacteria</taxon>
        <taxon>Cellvibrionales</taxon>
        <taxon>Cellvibrionaceae</taxon>
        <taxon>Sessilibacter</taxon>
    </lineage>
</organism>
<proteinExistence type="inferred from homology"/>
<evidence type="ECO:0000256" key="1">
    <source>
        <dbReference type="ARBA" id="ARBA00023002"/>
    </source>
</evidence>
<dbReference type="InterPro" id="IPR036291">
    <property type="entry name" value="NAD(P)-bd_dom_sf"/>
</dbReference>
<dbReference type="InterPro" id="IPR006140">
    <property type="entry name" value="D-isomer_DH_NAD-bd"/>
</dbReference>
<evidence type="ECO:0000256" key="2">
    <source>
        <dbReference type="ARBA" id="ARBA00023027"/>
    </source>
</evidence>
<keyword evidence="2" id="KW-0520">NAD</keyword>
<gene>
    <name evidence="6" type="ORF">NBRC116591_01580</name>
</gene>
<protein>
    <submittedName>
        <fullName evidence="6">2-hydroxyacid dehydrogenase family protein</fullName>
    </submittedName>
</protein>
<comment type="similarity">
    <text evidence="3">Belongs to the D-isomer specific 2-hydroxyacid dehydrogenase family.</text>
</comment>
<dbReference type="Gene3D" id="3.40.50.720">
    <property type="entry name" value="NAD(P)-binding Rossmann-like Domain"/>
    <property type="match status" value="2"/>
</dbReference>
<evidence type="ECO:0000313" key="7">
    <source>
        <dbReference type="Proteomes" id="UP001465153"/>
    </source>
</evidence>
<sequence>MNAFLTRPTFNTPKLQQMLADAGIELEVRDNPDVCPKNLLIEKSLQVDALLTHTEDAIDRGLLETAKNSGRLKVVSNMGIGFSNIDIETAKKLNIAVTNTPTEEAFEATAEATVALLVSIARRIPALHMERKSLTEDPAPSFSRPTAVSVRNKVTGIVGMGRIGSRVAKTMHHGFNNQIIYYDIANKPELDRDIHSQLVKLDYLMAHSDFICVNMPLNKHTKNLVNADMIALMHNKATFINTARAGLVDEQALIDRLNSGSLHGVGLDVYSSAVNTIAESNIALTSHFANFEDQAYNAMTDLVANNVISTLKNNTPITPVY</sequence>
<name>A0ABQ0A3X1_9GAMM</name>
<dbReference type="Pfam" id="PF02826">
    <property type="entry name" value="2-Hacid_dh_C"/>
    <property type="match status" value="1"/>
</dbReference>
<dbReference type="Proteomes" id="UP001465153">
    <property type="component" value="Unassembled WGS sequence"/>
</dbReference>
<keyword evidence="1 3" id="KW-0560">Oxidoreductase</keyword>
<dbReference type="InterPro" id="IPR006139">
    <property type="entry name" value="D-isomer_2_OHA_DH_cat_dom"/>
</dbReference>